<dbReference type="EMBL" id="FOTI01000010">
    <property type="protein sequence ID" value="SFL38528.1"/>
    <property type="molecule type" value="Genomic_DNA"/>
</dbReference>
<reference evidence="1 2" key="1">
    <citation type="submission" date="2016-10" db="EMBL/GenBank/DDBJ databases">
        <authorList>
            <person name="de Groot N.N."/>
        </authorList>
    </citation>
    <scope>NUCLEOTIDE SEQUENCE [LARGE SCALE GENOMIC DNA]</scope>
    <source>
        <strain evidence="1 2">ATCC 51327</strain>
    </source>
</reference>
<keyword evidence="2" id="KW-1185">Reference proteome</keyword>
<evidence type="ECO:0000313" key="2">
    <source>
        <dbReference type="Proteomes" id="UP000199006"/>
    </source>
</evidence>
<dbReference type="AlphaFoldDB" id="A0A1I4H8B4"/>
<dbReference type="RefSeq" id="WP_089860635.1">
    <property type="nucleotide sequence ID" value="NZ_FOTI01000010.1"/>
</dbReference>
<accession>A0A1I4H8B4</accession>
<sequence>MKRGSSLLLIILILLVFAAVMNPTREEFIDWGVNEIQNQAENDFTRVLGGAVAGPMLEMQTEAHDYVFFSTFSLQKADREITYLGVFNTFITFD</sequence>
<evidence type="ECO:0000313" key="1">
    <source>
        <dbReference type="EMBL" id="SFL38528.1"/>
    </source>
</evidence>
<evidence type="ECO:0008006" key="3">
    <source>
        <dbReference type="Google" id="ProtNLM"/>
    </source>
</evidence>
<protein>
    <recommendedName>
        <fullName evidence="3">DUF4359 domain-containing protein</fullName>
    </recommendedName>
</protein>
<organism evidence="1 2">
    <name type="scientific">Halanaerobium salsuginis</name>
    <dbReference type="NCBI Taxonomy" id="29563"/>
    <lineage>
        <taxon>Bacteria</taxon>
        <taxon>Bacillati</taxon>
        <taxon>Bacillota</taxon>
        <taxon>Clostridia</taxon>
        <taxon>Halanaerobiales</taxon>
        <taxon>Halanaerobiaceae</taxon>
        <taxon>Halanaerobium</taxon>
    </lineage>
</organism>
<dbReference type="Proteomes" id="UP000199006">
    <property type="component" value="Unassembled WGS sequence"/>
</dbReference>
<dbReference type="OrthoDB" id="2112284at2"/>
<name>A0A1I4H8B4_9FIRM</name>
<dbReference type="STRING" id="29563.SAMN02983006_01009"/>
<proteinExistence type="predicted"/>
<gene>
    <name evidence="1" type="ORF">SAMN02983006_01009</name>
</gene>